<dbReference type="EMBL" id="VDGG01000003">
    <property type="protein sequence ID" value="TQR18280.1"/>
    <property type="molecule type" value="Genomic_DNA"/>
</dbReference>
<dbReference type="OrthoDB" id="2455953at2"/>
<evidence type="ECO:0000313" key="1">
    <source>
        <dbReference type="EMBL" id="TQR18280.1"/>
    </source>
</evidence>
<dbReference type="AlphaFoldDB" id="A0A544TLJ3"/>
<evidence type="ECO:0000313" key="2">
    <source>
        <dbReference type="Proteomes" id="UP000318937"/>
    </source>
</evidence>
<dbReference type="Proteomes" id="UP000318937">
    <property type="component" value="Unassembled WGS sequence"/>
</dbReference>
<sequence length="69" mass="8028">MGKLHELKKYKFLLIFKGGNHLIIETNTDIRTAKREEINGAIFIRIENQYTINLAQIESIKVKILKQTS</sequence>
<name>A0A544TLJ3_9BACI</name>
<organism evidence="1 2">
    <name type="scientific">Psychrobacillus soli</name>
    <dbReference type="NCBI Taxonomy" id="1543965"/>
    <lineage>
        <taxon>Bacteria</taxon>
        <taxon>Bacillati</taxon>
        <taxon>Bacillota</taxon>
        <taxon>Bacilli</taxon>
        <taxon>Bacillales</taxon>
        <taxon>Bacillaceae</taxon>
        <taxon>Psychrobacillus</taxon>
    </lineage>
</organism>
<protein>
    <submittedName>
        <fullName evidence="1">Uncharacterized protein</fullName>
    </submittedName>
</protein>
<keyword evidence="2" id="KW-1185">Reference proteome</keyword>
<dbReference type="RefSeq" id="WP_142605220.1">
    <property type="nucleotide sequence ID" value="NZ_VDGG01000003.1"/>
</dbReference>
<gene>
    <name evidence="1" type="ORF">FG383_02255</name>
</gene>
<proteinExistence type="predicted"/>
<reference evidence="1 2" key="1">
    <citation type="submission" date="2019-05" db="EMBL/GenBank/DDBJ databases">
        <title>Psychrobacillus vulpis sp. nov., a new species isolated from feces of a red fox that inhabits in The Tablas de Daimiel Natural Park, Albacete, Spain.</title>
        <authorList>
            <person name="Rodriguez M."/>
            <person name="Reina J.C."/>
            <person name="Bejar V."/>
            <person name="Llamas I."/>
        </authorList>
    </citation>
    <scope>NUCLEOTIDE SEQUENCE [LARGE SCALE GENOMIC DNA]</scope>
    <source>
        <strain evidence="1 2">NHI-2</strain>
    </source>
</reference>
<comment type="caution">
    <text evidence="1">The sequence shown here is derived from an EMBL/GenBank/DDBJ whole genome shotgun (WGS) entry which is preliminary data.</text>
</comment>
<accession>A0A544TLJ3</accession>